<feature type="compositionally biased region" description="Basic residues" evidence="7">
    <location>
        <begin position="99"/>
        <end position="119"/>
    </location>
</feature>
<evidence type="ECO:0000256" key="5">
    <source>
        <dbReference type="ARBA" id="ARBA00023212"/>
    </source>
</evidence>
<organism evidence="9 10">
    <name type="scientific">Gonapodya prolifera (strain JEL478)</name>
    <name type="common">Monoblepharis prolifera</name>
    <dbReference type="NCBI Taxonomy" id="1344416"/>
    <lineage>
        <taxon>Eukaryota</taxon>
        <taxon>Fungi</taxon>
        <taxon>Fungi incertae sedis</taxon>
        <taxon>Chytridiomycota</taxon>
        <taxon>Chytridiomycota incertae sedis</taxon>
        <taxon>Monoblepharidomycetes</taxon>
        <taxon>Monoblepharidales</taxon>
        <taxon>Gonapodyaceae</taxon>
        <taxon>Gonapodya</taxon>
    </lineage>
</organism>
<comment type="similarity">
    <text evidence="3">Belongs to the INCENP family.</text>
</comment>
<feature type="compositionally biased region" description="Basic and acidic residues" evidence="7">
    <location>
        <begin position="557"/>
        <end position="570"/>
    </location>
</feature>
<feature type="region of interest" description="Disordered" evidence="7">
    <location>
        <begin position="796"/>
        <end position="823"/>
    </location>
</feature>
<feature type="compositionally biased region" description="Polar residues" evidence="7">
    <location>
        <begin position="122"/>
        <end position="131"/>
    </location>
</feature>
<evidence type="ECO:0000313" key="9">
    <source>
        <dbReference type="EMBL" id="KXS17221.1"/>
    </source>
</evidence>
<feature type="compositionally biased region" description="Low complexity" evidence="7">
    <location>
        <begin position="354"/>
        <end position="383"/>
    </location>
</feature>
<evidence type="ECO:0000259" key="8">
    <source>
        <dbReference type="Pfam" id="PF03941"/>
    </source>
</evidence>
<feature type="domain" description="Inner centromere protein ARK-binding" evidence="8">
    <location>
        <begin position="1023"/>
        <end position="1075"/>
    </location>
</feature>
<keyword evidence="4" id="KW-0963">Cytoplasm</keyword>
<feature type="region of interest" description="Disordered" evidence="7">
    <location>
        <begin position="1009"/>
        <end position="1043"/>
    </location>
</feature>
<feature type="region of interest" description="Disordered" evidence="7">
    <location>
        <begin position="549"/>
        <end position="573"/>
    </location>
</feature>
<feature type="region of interest" description="Disordered" evidence="7">
    <location>
        <begin position="919"/>
        <end position="974"/>
    </location>
</feature>
<dbReference type="InterPro" id="IPR005635">
    <property type="entry name" value="Inner_centromere_prot_ARK-bd"/>
</dbReference>
<feature type="compositionally biased region" description="Low complexity" evidence="7">
    <location>
        <begin position="153"/>
        <end position="168"/>
    </location>
</feature>
<feature type="region of interest" description="Disordered" evidence="7">
    <location>
        <begin position="58"/>
        <end position="408"/>
    </location>
</feature>
<feature type="region of interest" description="Disordered" evidence="7">
    <location>
        <begin position="651"/>
        <end position="700"/>
    </location>
</feature>
<feature type="compositionally biased region" description="Basic and acidic residues" evidence="7">
    <location>
        <begin position="755"/>
        <end position="766"/>
    </location>
</feature>
<evidence type="ECO:0000256" key="3">
    <source>
        <dbReference type="ARBA" id="ARBA00010042"/>
    </source>
</evidence>
<evidence type="ECO:0000256" key="6">
    <source>
        <dbReference type="ARBA" id="ARBA00023242"/>
    </source>
</evidence>
<dbReference type="Pfam" id="PF03941">
    <property type="entry name" value="INCENP_ARK-bind"/>
    <property type="match status" value="1"/>
</dbReference>
<sequence>MSRRTRRKDRYECLDVAETLWHSAGPLVFRRNESPTRKRAAAQLKELGARWTRARTRMAREAAVPGGSNTSNQSKEFMVEPPQPESEADETLSSEIRSVKGRQRAPGRKAAPQKKRKVRVSLASSTATDSTEIVVELPHGPEPAKRGRKAKAAQKPVPQSPVSVASASTIEPPSTAKKARGRPKTKQPDAVPEPIVPLVLTEPEPEPVDVSTVDATAPVPSDVDKTPIPPPRKVRRIARPKPLPEPKISDEKRTRESPRNFVSPSASPKISEEQEPTHPESSVAMERDSLDEHEHVGRTDSNSTVTARSAIRFLAPGKHSSSSAREETEANDASSEPPPPKRQKRDRAQPNPETTDSSVHTVTVTAANAPAPTLPSAAPTKPTDPFDTLKEFTSSFRRPQAPAHADKTFPLVTPVNTALPSIARPSPFFHFDWEPTPRAQLVDQFRSEVESVPVPPDTFSQLPKLPKLLRGQRSWSVASTRLTSTIGTAAGVETGLVGGDRPAEQSVLPTPVSVPSNSAPAYLANPIMSPPASPSISISLSSTSIALPSPIRLPQKQKVEPEPLPEKENVRPSNVRETLENLRHRLAILKGRQSYKPREESPGRLTISKLGGSNAEALSVLNTSFLTAEPLPRIPEEVKPEEQVPVIAQPEPVDQYPNPLTSPAPSQSNAQPTASAPASPPPTFAANTLPSSPFGRLGSIAEPTLFATQLSSIPFSSPQRDEGTLFMHSPALEDEESMAFESAPESPISAQGERSQPKETASKDFNFDFNQDPIAANFVATLPPVMEDDNSLEEAQPIGTANGVGSKQVLPAGGTGSFIPRASGRPLLSATVVPKRAPDDIPALKRAAQAKEKERQEQERREKLRQEVKAKKTALASGQGASGAITCAKVGVKTVLPKPAGPPSAISIVQAKLQANNALTAKGLNRPEPPPMKRAREDDNVPSENATPDDEAEQTLKKARTNLYTSSSGIPSKQLPTKVTATSVAPIANPFLPATFAFNASLSKIGGETPESITDLHGGEIPEIDSGESSSDEAPPRPSWANTPNVKQALLQHQNTNPEAIFGAMKTTIELDEVFRPKRKGKFRPRSSSAHWVGTDKLTQDEVGTYNKDMGFSN</sequence>
<accession>A0A139AKB0</accession>
<protein>
    <recommendedName>
        <fullName evidence="8">Inner centromere protein ARK-binding domain-containing protein</fullName>
    </recommendedName>
</protein>
<feature type="compositionally biased region" description="Low complexity" evidence="7">
    <location>
        <begin position="192"/>
        <end position="202"/>
    </location>
</feature>
<gene>
    <name evidence="9" type="ORF">M427DRAFT_144454</name>
</gene>
<name>A0A139AKB0_GONPJ</name>
<feature type="region of interest" description="Disordered" evidence="7">
    <location>
        <begin position="712"/>
        <end position="766"/>
    </location>
</feature>
<keyword evidence="5" id="KW-0206">Cytoskeleton</keyword>
<feature type="region of interest" description="Disordered" evidence="7">
    <location>
        <begin position="835"/>
        <end position="880"/>
    </location>
</feature>
<keyword evidence="6" id="KW-0539">Nucleus</keyword>
<dbReference type="EMBL" id="KQ965748">
    <property type="protein sequence ID" value="KXS17221.1"/>
    <property type="molecule type" value="Genomic_DNA"/>
</dbReference>
<evidence type="ECO:0000256" key="7">
    <source>
        <dbReference type="SAM" id="MobiDB-lite"/>
    </source>
</evidence>
<reference evidence="9 10" key="1">
    <citation type="journal article" date="2015" name="Genome Biol. Evol.">
        <title>Phylogenomic analyses indicate that early fungi evolved digesting cell walls of algal ancestors of land plants.</title>
        <authorList>
            <person name="Chang Y."/>
            <person name="Wang S."/>
            <person name="Sekimoto S."/>
            <person name="Aerts A.L."/>
            <person name="Choi C."/>
            <person name="Clum A."/>
            <person name="LaButti K.M."/>
            <person name="Lindquist E.A."/>
            <person name="Yee Ngan C."/>
            <person name="Ohm R.A."/>
            <person name="Salamov A.A."/>
            <person name="Grigoriev I.V."/>
            <person name="Spatafora J.W."/>
            <person name="Berbee M.L."/>
        </authorList>
    </citation>
    <scope>NUCLEOTIDE SEQUENCE [LARGE SCALE GENOMIC DNA]</scope>
    <source>
        <strain evidence="9 10">JEL478</strain>
    </source>
</reference>
<feature type="compositionally biased region" description="Low complexity" evidence="7">
    <location>
        <begin position="661"/>
        <end position="677"/>
    </location>
</feature>
<keyword evidence="10" id="KW-1185">Reference proteome</keyword>
<feature type="compositionally biased region" description="Basic and acidic residues" evidence="7">
    <location>
        <begin position="285"/>
        <end position="298"/>
    </location>
</feature>
<comment type="subcellular location">
    <subcellularLocation>
        <location evidence="2">Cytoplasm</location>
        <location evidence="2">Cytoskeleton</location>
        <location evidence="2">Spindle</location>
    </subcellularLocation>
    <subcellularLocation>
        <location evidence="1">Nucleus</location>
    </subcellularLocation>
</comment>
<dbReference type="Proteomes" id="UP000070544">
    <property type="component" value="Unassembled WGS sequence"/>
</dbReference>
<dbReference type="OrthoDB" id="6123at2759"/>
<evidence type="ECO:0000256" key="2">
    <source>
        <dbReference type="ARBA" id="ARBA00004186"/>
    </source>
</evidence>
<evidence type="ECO:0000256" key="1">
    <source>
        <dbReference type="ARBA" id="ARBA00004123"/>
    </source>
</evidence>
<proteinExistence type="inferred from homology"/>
<dbReference type="GO" id="GO:0005634">
    <property type="term" value="C:nucleus"/>
    <property type="evidence" value="ECO:0007669"/>
    <property type="project" value="UniProtKB-SubCell"/>
</dbReference>
<evidence type="ECO:0000256" key="4">
    <source>
        <dbReference type="ARBA" id="ARBA00022490"/>
    </source>
</evidence>
<feature type="compositionally biased region" description="Polar residues" evidence="7">
    <location>
        <begin position="962"/>
        <end position="974"/>
    </location>
</feature>
<dbReference type="GO" id="GO:0005819">
    <property type="term" value="C:spindle"/>
    <property type="evidence" value="ECO:0007669"/>
    <property type="project" value="UniProtKB-SubCell"/>
</dbReference>
<dbReference type="AlphaFoldDB" id="A0A139AKB0"/>
<evidence type="ECO:0000313" key="10">
    <source>
        <dbReference type="Proteomes" id="UP000070544"/>
    </source>
</evidence>
<feature type="compositionally biased region" description="Basic and acidic residues" evidence="7">
    <location>
        <begin position="836"/>
        <end position="870"/>
    </location>
</feature>
<feature type="compositionally biased region" description="Basic and acidic residues" evidence="7">
    <location>
        <begin position="242"/>
        <end position="258"/>
    </location>
</feature>
<dbReference type="STRING" id="1344416.A0A139AKB0"/>
<dbReference type="OMA" id="HTHHERY"/>